<evidence type="ECO:0000256" key="2">
    <source>
        <dbReference type="ARBA" id="ARBA00022695"/>
    </source>
</evidence>
<keyword evidence="3" id="KW-0693">Viral RNA replication</keyword>
<evidence type="ECO:0000259" key="4">
    <source>
        <dbReference type="PROSITE" id="PS50507"/>
    </source>
</evidence>
<organism evidence="5">
    <name type="scientific">Sotsystermes virus</name>
    <dbReference type="NCBI Taxonomy" id="2796633"/>
    <lineage>
        <taxon>Viruses</taxon>
        <taxon>Riboviria</taxon>
    </lineage>
</organism>
<feature type="domain" description="RdRp catalytic" evidence="4">
    <location>
        <begin position="287"/>
        <end position="402"/>
    </location>
</feature>
<dbReference type="SUPFAM" id="SSF56672">
    <property type="entry name" value="DNA/RNA polymerases"/>
    <property type="match status" value="1"/>
</dbReference>
<keyword evidence="1" id="KW-0808">Transferase</keyword>
<keyword evidence="2" id="KW-0548">Nucleotidyltransferase</keyword>
<sequence length="583" mass="64253">MIQETVGLDLLVDRVSAAIRLDRWMSRLVDGSSEDLRSPYYRKFSRKEVVGRFIQELKGQLEGSDSSLKTLIFTNLEIPQSEKIGPQSAAKPWDEWGPELVKELYRDTSFPGKLNGRALKRSVERVQSLLPLNSIGMTSTATAIGNRVDGSVESMEHEGMDGTTNSGLPWIIGHWKPGLDERDPEKLEAFRWLVKERVPAVNEELSRGEIVKFAAVASTRMTQKGEGGPSMRLVDALDKAEPIMWKRFTPELLSKLRECGQFVALDDIPFIDLTMQSILDKASESGRTILSGDYSHYDQSLPSGLIELAGTIIANWVRGGRTFVNALVSSMVTSAMVSPSGIVPWRRGGMRSGSGGTNLLDSICNLIVIMYGEEAGFWKVEQAAVQGDDFILDGEGVSPEAIAEVSTLFGLTAHPDKQYFASDSLMFLQRLHIRGKLGGIASTTRTLGSILSYERLVLRPNKWDSEVADTIRARAQLQNAWANPFFEILVKFVSKGDRFKLGGSATMRELLKRAGDSAEAIIRSSLSGQAEIQGGRIDTSSLDAAVIGVLSGKRIPEWGTKSRFEWAYGDRATAARAIEQRKM</sequence>
<dbReference type="Pfam" id="PF00680">
    <property type="entry name" value="RdRP_1"/>
    <property type="match status" value="1"/>
</dbReference>
<dbReference type="GO" id="GO:0003968">
    <property type="term" value="F:RNA-directed RNA polymerase activity"/>
    <property type="evidence" value="ECO:0007669"/>
    <property type="project" value="InterPro"/>
</dbReference>
<evidence type="ECO:0000256" key="3">
    <source>
        <dbReference type="ARBA" id="ARBA00022953"/>
    </source>
</evidence>
<dbReference type="EMBL" id="MW052114">
    <property type="protein sequence ID" value="QQM16315.1"/>
    <property type="molecule type" value="Genomic_RNA"/>
</dbReference>
<dbReference type="PROSITE" id="PS50507">
    <property type="entry name" value="RDRP_SSRNA_POS"/>
    <property type="match status" value="1"/>
</dbReference>
<protein>
    <submittedName>
        <fullName evidence="5">Putative replicase</fullName>
    </submittedName>
</protein>
<reference evidence="5" key="1">
    <citation type="journal article" date="2020" name="Viruses">
        <title>Unmapped RNA Virus Diversity in Termites and their Symbionts.</title>
        <authorList>
            <person name="Lay C.L."/>
            <person name="Shi M."/>
            <person name="Bucek A."/>
            <person name="Bourguignon T."/>
            <person name="Lo N."/>
            <person name="Holmes E.C."/>
        </authorList>
    </citation>
    <scope>NUCLEOTIDE SEQUENCE</scope>
    <source>
        <strain evidence="5">MD_10</strain>
    </source>
</reference>
<dbReference type="InterPro" id="IPR001205">
    <property type="entry name" value="RNA-dir_pol_C"/>
</dbReference>
<proteinExistence type="predicted"/>
<dbReference type="GO" id="GO:0003723">
    <property type="term" value="F:RNA binding"/>
    <property type="evidence" value="ECO:0007669"/>
    <property type="project" value="InterPro"/>
</dbReference>
<dbReference type="GO" id="GO:0006351">
    <property type="term" value="P:DNA-templated transcription"/>
    <property type="evidence" value="ECO:0007669"/>
    <property type="project" value="InterPro"/>
</dbReference>
<dbReference type="InterPro" id="IPR043502">
    <property type="entry name" value="DNA/RNA_pol_sf"/>
</dbReference>
<dbReference type="GO" id="GO:0039694">
    <property type="term" value="P:viral RNA genome replication"/>
    <property type="evidence" value="ECO:0007669"/>
    <property type="project" value="InterPro"/>
</dbReference>
<evidence type="ECO:0000256" key="1">
    <source>
        <dbReference type="ARBA" id="ARBA00022679"/>
    </source>
</evidence>
<evidence type="ECO:0000313" key="5">
    <source>
        <dbReference type="EMBL" id="QQM16315.1"/>
    </source>
</evidence>
<dbReference type="InterPro" id="IPR007094">
    <property type="entry name" value="RNA-dir_pol_PSvirus"/>
</dbReference>
<reference evidence="5" key="2">
    <citation type="submission" date="2020-09" db="EMBL/GenBank/DDBJ databases">
        <authorList>
            <person name="Le Lay C."/>
            <person name="Shi M."/>
            <person name="Bucek A."/>
            <person name="Bourguignon T."/>
            <person name="Lo N."/>
            <person name="Holmes E.C."/>
        </authorList>
    </citation>
    <scope>NUCLEOTIDE SEQUENCE</scope>
    <source>
        <strain evidence="5">MD_10</strain>
    </source>
</reference>
<accession>A0A7T7GUZ1</accession>
<name>A0A7T7GUZ1_9VIRU</name>